<comment type="caution">
    <text evidence="2">The sequence shown here is derived from an EMBL/GenBank/DDBJ whole genome shotgun (WGS) entry which is preliminary data.</text>
</comment>
<dbReference type="Proteomes" id="UP001168990">
    <property type="component" value="Unassembled WGS sequence"/>
</dbReference>
<evidence type="ECO:0000313" key="3">
    <source>
        <dbReference type="Proteomes" id="UP001168990"/>
    </source>
</evidence>
<dbReference type="AlphaFoldDB" id="A0AA39KRC9"/>
<dbReference type="InterPro" id="IPR042510">
    <property type="entry name" value="CIP2A"/>
</dbReference>
<dbReference type="EMBL" id="JAQQBS010000003">
    <property type="protein sequence ID" value="KAK0171025.1"/>
    <property type="molecule type" value="Genomic_DNA"/>
</dbReference>
<reference evidence="2" key="1">
    <citation type="journal article" date="2023" name="bioRxiv">
        <title>Scaffold-level genome assemblies of two parasitoid biocontrol wasps reveal the parthenogenesis mechanism and an associated novel virus.</title>
        <authorList>
            <person name="Inwood S."/>
            <person name="Skelly J."/>
            <person name="Guhlin J."/>
            <person name="Harrop T."/>
            <person name="Goldson S."/>
            <person name="Dearden P."/>
        </authorList>
    </citation>
    <scope>NUCLEOTIDE SEQUENCE</scope>
    <source>
        <strain evidence="2">Irish</strain>
        <tissue evidence="2">Whole body</tissue>
    </source>
</reference>
<evidence type="ECO:0008006" key="4">
    <source>
        <dbReference type="Google" id="ProtNLM"/>
    </source>
</evidence>
<keyword evidence="3" id="KW-1185">Reference proteome</keyword>
<sequence>MSLKMDKYQNIKAFNIAALEYIKNPSETTASVLQRNLSILSTTEDLSIFDPGTIVIAEFYASLYNLTNALASPIPLIWSVLDVLHNACRNSAARHAIHTYKYAPMLLRLLETNLITEKRSIESNLRLTELIKLLLEMSEMPNLRAQVIQAFSEQTMRRLLRPMLEQENLISGDNSSGNSIDDSATKLYIHALALTADLAVQNSSWSTLYSELIQKKQTQMMIALALFTGDGEVKQKCLQLMVLVSFPQECVTAVVKYMCELEPLVLLQSRIEITTGIPVKSENSSNIDMTPSFSLAQEGKLDAALEKINNLLADGKITDVTTLAVIKNYEQKLAAMKHAERGIQASLEAVNDQAAHLQHELAQGIAESSRLHQLLFYIQQNYKVLEADKIRMNVKLCEAKEKSKEIDAQRQKNHELEKNIAEKSAAIEQLSKVKTELEGVTEKIRSLETKIKDLADEKLSLESKTKYMLTKNHELNEFINKLQDNIAKKNQIFETKQKDLVAAREKKLALQQNLEQLMRQCQSCEKTIAEKKEILQRLIVQVDKKKIKE</sequence>
<protein>
    <recommendedName>
        <fullName evidence="4">Protein CIP2A</fullName>
    </recommendedName>
</protein>
<evidence type="ECO:0000256" key="1">
    <source>
        <dbReference type="SAM" id="Coils"/>
    </source>
</evidence>
<dbReference type="PANTHER" id="PTHR23161:SF2">
    <property type="entry name" value="PROTEIN CIP2A"/>
    <property type="match status" value="1"/>
</dbReference>
<dbReference type="PANTHER" id="PTHR23161">
    <property type="entry name" value="PROTEIN CIP2A"/>
    <property type="match status" value="1"/>
</dbReference>
<organism evidence="2 3">
    <name type="scientific">Microctonus aethiopoides</name>
    <dbReference type="NCBI Taxonomy" id="144406"/>
    <lineage>
        <taxon>Eukaryota</taxon>
        <taxon>Metazoa</taxon>
        <taxon>Ecdysozoa</taxon>
        <taxon>Arthropoda</taxon>
        <taxon>Hexapoda</taxon>
        <taxon>Insecta</taxon>
        <taxon>Pterygota</taxon>
        <taxon>Neoptera</taxon>
        <taxon>Endopterygota</taxon>
        <taxon>Hymenoptera</taxon>
        <taxon>Apocrita</taxon>
        <taxon>Ichneumonoidea</taxon>
        <taxon>Braconidae</taxon>
        <taxon>Euphorinae</taxon>
        <taxon>Microctonus</taxon>
    </lineage>
</organism>
<proteinExistence type="predicted"/>
<feature type="coiled-coil region" evidence="1">
    <location>
        <begin position="399"/>
        <end position="534"/>
    </location>
</feature>
<evidence type="ECO:0000313" key="2">
    <source>
        <dbReference type="EMBL" id="KAK0171025.1"/>
    </source>
</evidence>
<keyword evidence="1" id="KW-0175">Coiled coil</keyword>
<name>A0AA39KRC9_9HYME</name>
<gene>
    <name evidence="2" type="ORF">PV328_008792</name>
</gene>
<reference evidence="2" key="2">
    <citation type="submission" date="2023-03" db="EMBL/GenBank/DDBJ databases">
        <authorList>
            <person name="Inwood S.N."/>
            <person name="Skelly J.G."/>
            <person name="Guhlin J."/>
            <person name="Harrop T.W.R."/>
            <person name="Goldson S.G."/>
            <person name="Dearden P.K."/>
        </authorList>
    </citation>
    <scope>NUCLEOTIDE SEQUENCE</scope>
    <source>
        <strain evidence="2">Irish</strain>
        <tissue evidence="2">Whole body</tissue>
    </source>
</reference>
<accession>A0AA39KRC9</accession>